<accession>A0A843UXD4</accession>
<proteinExistence type="predicted"/>
<name>A0A843UXD4_COLES</name>
<organism evidence="1 2">
    <name type="scientific">Colocasia esculenta</name>
    <name type="common">Wild taro</name>
    <name type="synonym">Arum esculentum</name>
    <dbReference type="NCBI Taxonomy" id="4460"/>
    <lineage>
        <taxon>Eukaryota</taxon>
        <taxon>Viridiplantae</taxon>
        <taxon>Streptophyta</taxon>
        <taxon>Embryophyta</taxon>
        <taxon>Tracheophyta</taxon>
        <taxon>Spermatophyta</taxon>
        <taxon>Magnoliopsida</taxon>
        <taxon>Liliopsida</taxon>
        <taxon>Araceae</taxon>
        <taxon>Aroideae</taxon>
        <taxon>Colocasieae</taxon>
        <taxon>Colocasia</taxon>
    </lineage>
</organism>
<reference evidence="1" key="1">
    <citation type="submission" date="2017-07" db="EMBL/GenBank/DDBJ databases">
        <title>Taro Niue Genome Assembly and Annotation.</title>
        <authorList>
            <person name="Atibalentja N."/>
            <person name="Keating K."/>
            <person name="Fields C.J."/>
        </authorList>
    </citation>
    <scope>NUCLEOTIDE SEQUENCE</scope>
    <source>
        <strain evidence="1">Niue_2</strain>
        <tissue evidence="1">Leaf</tissue>
    </source>
</reference>
<sequence>MSGVPASWSLRGVWRRWPIRREEPYCGRDCLNSSRSKWIGSPSGVCYRDTSPIATGLLLRCPSPLQWYHDGLGGRDSACVCLGCSVVPVGVSACAPGLACPQDLQVENTVGYLAAFSD</sequence>
<gene>
    <name evidence="1" type="ORF">Taro_020825</name>
</gene>
<protein>
    <submittedName>
        <fullName evidence="1">Uncharacterized protein</fullName>
    </submittedName>
</protein>
<comment type="caution">
    <text evidence="1">The sequence shown here is derived from an EMBL/GenBank/DDBJ whole genome shotgun (WGS) entry which is preliminary data.</text>
</comment>
<keyword evidence="2" id="KW-1185">Reference proteome</keyword>
<dbReference type="Proteomes" id="UP000652761">
    <property type="component" value="Unassembled WGS sequence"/>
</dbReference>
<evidence type="ECO:0000313" key="2">
    <source>
        <dbReference type="Proteomes" id="UP000652761"/>
    </source>
</evidence>
<dbReference type="AlphaFoldDB" id="A0A843UXD4"/>
<evidence type="ECO:0000313" key="1">
    <source>
        <dbReference type="EMBL" id="MQL88271.1"/>
    </source>
</evidence>
<dbReference type="EMBL" id="NMUH01001043">
    <property type="protein sequence ID" value="MQL88271.1"/>
    <property type="molecule type" value="Genomic_DNA"/>
</dbReference>